<dbReference type="Proteomes" id="UP000233837">
    <property type="component" value="Unassembled WGS sequence"/>
</dbReference>
<proteinExistence type="predicted"/>
<keyword evidence="3" id="KW-1185">Reference proteome</keyword>
<dbReference type="Pfam" id="PF22936">
    <property type="entry name" value="Pol_BBD"/>
    <property type="match status" value="1"/>
</dbReference>
<gene>
    <name evidence="2" type="ORF">MA16_Dca010175</name>
</gene>
<feature type="domain" description="Retrovirus-related Pol polyprotein from transposon TNT 1-94-like beta-barrel" evidence="1">
    <location>
        <begin position="1"/>
        <end position="70"/>
    </location>
</feature>
<evidence type="ECO:0000313" key="3">
    <source>
        <dbReference type="Proteomes" id="UP000233837"/>
    </source>
</evidence>
<evidence type="ECO:0000259" key="1">
    <source>
        <dbReference type="Pfam" id="PF22936"/>
    </source>
</evidence>
<dbReference type="EMBL" id="KZ502814">
    <property type="protein sequence ID" value="PKU72605.1"/>
    <property type="molecule type" value="Genomic_DNA"/>
</dbReference>
<sequence>MTGMKSLFKEIDMLKKKFKFDENNVVQVAGKESITVGTNNDKVDLLHDVLYVSKRAHNLLSIGQLIDSGYKIEFDKKACNIEDKKSKQQVTRIQMALNKIFLLNISTV</sequence>
<dbReference type="InterPro" id="IPR054722">
    <property type="entry name" value="PolX-like_BBD"/>
</dbReference>
<reference evidence="2 3" key="2">
    <citation type="journal article" date="2017" name="Nature">
        <title>The Apostasia genome and the evolution of orchids.</title>
        <authorList>
            <person name="Zhang G.Q."/>
            <person name="Liu K.W."/>
            <person name="Li Z."/>
            <person name="Lohaus R."/>
            <person name="Hsiao Y.Y."/>
            <person name="Niu S.C."/>
            <person name="Wang J.Y."/>
            <person name="Lin Y.C."/>
            <person name="Xu Q."/>
            <person name="Chen L.J."/>
            <person name="Yoshida K."/>
            <person name="Fujiwara S."/>
            <person name="Wang Z.W."/>
            <person name="Zhang Y.Q."/>
            <person name="Mitsuda N."/>
            <person name="Wang M."/>
            <person name="Liu G.H."/>
            <person name="Pecoraro L."/>
            <person name="Huang H.X."/>
            <person name="Xiao X.J."/>
            <person name="Lin M."/>
            <person name="Wu X.Y."/>
            <person name="Wu W.L."/>
            <person name="Chen Y.Y."/>
            <person name="Chang S.B."/>
            <person name="Sakamoto S."/>
            <person name="Ohme-Takagi M."/>
            <person name="Yagi M."/>
            <person name="Zeng S.J."/>
            <person name="Shen C.Y."/>
            <person name="Yeh C.M."/>
            <person name="Luo Y.B."/>
            <person name="Tsai W.C."/>
            <person name="Van de Peer Y."/>
            <person name="Liu Z.J."/>
        </authorList>
    </citation>
    <scope>NUCLEOTIDE SEQUENCE [LARGE SCALE GENOMIC DNA]</scope>
    <source>
        <tissue evidence="2">The whole plant</tissue>
    </source>
</reference>
<name>A0A2I0WAC0_9ASPA</name>
<dbReference type="AlphaFoldDB" id="A0A2I0WAC0"/>
<reference evidence="2 3" key="1">
    <citation type="journal article" date="2016" name="Sci. Rep.">
        <title>The Dendrobium catenatum Lindl. genome sequence provides insights into polysaccharide synthase, floral development and adaptive evolution.</title>
        <authorList>
            <person name="Zhang G.Q."/>
            <person name="Xu Q."/>
            <person name="Bian C."/>
            <person name="Tsai W.C."/>
            <person name="Yeh C.M."/>
            <person name="Liu K.W."/>
            <person name="Yoshida K."/>
            <person name="Zhang L.S."/>
            <person name="Chang S.B."/>
            <person name="Chen F."/>
            <person name="Shi Y."/>
            <person name="Su Y.Y."/>
            <person name="Zhang Y.Q."/>
            <person name="Chen L.J."/>
            <person name="Yin Y."/>
            <person name="Lin M."/>
            <person name="Huang H."/>
            <person name="Deng H."/>
            <person name="Wang Z.W."/>
            <person name="Zhu S.L."/>
            <person name="Zhao X."/>
            <person name="Deng C."/>
            <person name="Niu S.C."/>
            <person name="Huang J."/>
            <person name="Wang M."/>
            <person name="Liu G.H."/>
            <person name="Yang H.J."/>
            <person name="Xiao X.J."/>
            <person name="Hsiao Y.Y."/>
            <person name="Wu W.L."/>
            <person name="Chen Y.Y."/>
            <person name="Mitsuda N."/>
            <person name="Ohme-Takagi M."/>
            <person name="Luo Y.B."/>
            <person name="Van de Peer Y."/>
            <person name="Liu Z.J."/>
        </authorList>
    </citation>
    <scope>NUCLEOTIDE SEQUENCE [LARGE SCALE GENOMIC DNA]</scope>
    <source>
        <tissue evidence="2">The whole plant</tissue>
    </source>
</reference>
<protein>
    <recommendedName>
        <fullName evidence="1">Retrovirus-related Pol polyprotein from transposon TNT 1-94-like beta-barrel domain-containing protein</fullName>
    </recommendedName>
</protein>
<evidence type="ECO:0000313" key="2">
    <source>
        <dbReference type="EMBL" id="PKU72605.1"/>
    </source>
</evidence>
<organism evidence="2 3">
    <name type="scientific">Dendrobium catenatum</name>
    <dbReference type="NCBI Taxonomy" id="906689"/>
    <lineage>
        <taxon>Eukaryota</taxon>
        <taxon>Viridiplantae</taxon>
        <taxon>Streptophyta</taxon>
        <taxon>Embryophyta</taxon>
        <taxon>Tracheophyta</taxon>
        <taxon>Spermatophyta</taxon>
        <taxon>Magnoliopsida</taxon>
        <taxon>Liliopsida</taxon>
        <taxon>Asparagales</taxon>
        <taxon>Orchidaceae</taxon>
        <taxon>Epidendroideae</taxon>
        <taxon>Malaxideae</taxon>
        <taxon>Dendrobiinae</taxon>
        <taxon>Dendrobium</taxon>
    </lineage>
</organism>
<accession>A0A2I0WAC0</accession>